<dbReference type="NCBIfam" id="TIGR01942">
    <property type="entry name" value="pcnB"/>
    <property type="match status" value="1"/>
</dbReference>
<feature type="domain" description="tRNA nucleotidyltransferase/poly(A) polymerase RNA and SrmB- binding" evidence="12">
    <location>
        <begin position="188"/>
        <end position="247"/>
    </location>
</feature>
<keyword evidence="3 7" id="KW-0547">Nucleotide-binding</keyword>
<feature type="active site" evidence="7">
    <location>
        <position position="52"/>
    </location>
</feature>
<proteinExistence type="inferred from homology"/>
<dbReference type="EC" id="2.7.7.19" evidence="7"/>
<evidence type="ECO:0000259" key="11">
    <source>
        <dbReference type="Pfam" id="PF12626"/>
    </source>
</evidence>
<protein>
    <recommendedName>
        <fullName evidence="7">Poly(A) polymerase I</fullName>
        <shortName evidence="7">PAP I</shortName>
        <ecNumber evidence="7">2.7.7.19</ecNumber>
    </recommendedName>
</protein>
<dbReference type="GO" id="GO:1990817">
    <property type="term" value="F:poly(A) RNA polymerase activity"/>
    <property type="evidence" value="ECO:0007669"/>
    <property type="project" value="UniProtKB-UniRule"/>
</dbReference>
<dbReference type="InterPro" id="IPR002646">
    <property type="entry name" value="PolA_pol_head_dom"/>
</dbReference>
<dbReference type="SUPFAM" id="SSF81891">
    <property type="entry name" value="Poly A polymerase C-terminal region-like"/>
    <property type="match status" value="1"/>
</dbReference>
<sequence length="420" mass="48777">MIPRAEHTISRKDISQNALKVLYRLDQHRYSAYLVGGSLRDILLKKKPKDFDIATNASPENIKKLFRNCLLIGRRFRLAHIRFGREIIEVSTFRAQSKKKSFKHRKIAAHGMLLRDNVYGTIKEDVWRRDFTMNALYYNIADFSLVDYCGGMADIENKIVRIIGEPKLRYQEDPVRLLRAIRFAGKLGFALDPATAEPIPALAPLLRHVPPARLFEEVLKLFHHGQALKTYQLLHRYGLLNELFPQTYDALPQDSTHKFLELACQNTDKRIQQGKTVSPAFLFAVFLWPSVQHKAEQLISQRTPIFIAYQHAVSDTLSNQQKHITIPRRYSAAIREIWDLQHRLIQRRSFMLSRLMRHPRFRAAYDFLLLRAETNEILPEIGTWWTCFLEGDDETRKQLTAAVANPPKSAKRPKKRGKTA</sequence>
<reference evidence="13 14" key="1">
    <citation type="journal article" date="2017" name="Int. J. Syst. Evol. Microbiol.">
        <title>Aquarickettsiella crustaci n. gen. n. sp. (Gammaproteobacteria: Legionellales: Coxiellaceae); a bacterial pathogen of the freshwater crustacean: Gammarus fossarum (Malacostraca: Amphipoda).</title>
        <authorList>
            <person name="Bojko J."/>
            <person name="Dunn A.M."/>
            <person name="Stebbing P.D."/>
            <person name="Van Aerle R."/>
            <person name="Bacela-Spychalska K."/>
            <person name="Bean T.P."/>
            <person name="Stentiford G.D."/>
        </authorList>
    </citation>
    <scope>NUCLEOTIDE SEQUENCE [LARGE SCALE GENOMIC DNA]</scope>
    <source>
        <strain evidence="13">RA15029</strain>
    </source>
</reference>
<feature type="active site" evidence="7">
    <location>
        <position position="50"/>
    </location>
</feature>
<dbReference type="SUPFAM" id="SSF81301">
    <property type="entry name" value="Nucleotidyltransferase"/>
    <property type="match status" value="1"/>
</dbReference>
<organism evidence="13 14">
    <name type="scientific">Candidatus Aquirickettsiella gammari</name>
    <dbReference type="NCBI Taxonomy" id="2016198"/>
    <lineage>
        <taxon>Bacteria</taxon>
        <taxon>Pseudomonadati</taxon>
        <taxon>Pseudomonadota</taxon>
        <taxon>Gammaproteobacteria</taxon>
        <taxon>Legionellales</taxon>
        <taxon>Coxiellaceae</taxon>
        <taxon>Candidatus Aquirickettsiella</taxon>
    </lineage>
</organism>
<evidence type="ECO:0000313" key="14">
    <source>
        <dbReference type="Proteomes" id="UP000226429"/>
    </source>
</evidence>
<dbReference type="InterPro" id="IPR043519">
    <property type="entry name" value="NT_sf"/>
</dbReference>
<dbReference type="HAMAP" id="MF_00957">
    <property type="entry name" value="PolyA_pol"/>
    <property type="match status" value="1"/>
</dbReference>
<evidence type="ECO:0000256" key="2">
    <source>
        <dbReference type="ARBA" id="ARBA00022679"/>
    </source>
</evidence>
<evidence type="ECO:0000256" key="9">
    <source>
        <dbReference type="SAM" id="MobiDB-lite"/>
    </source>
</evidence>
<comment type="caution">
    <text evidence="13">The sequence shown here is derived from an EMBL/GenBank/DDBJ whole genome shotgun (WGS) entry which is preliminary data.</text>
</comment>
<feature type="domain" description="Poly A polymerase head" evidence="10">
    <location>
        <begin position="32"/>
        <end position="161"/>
    </location>
</feature>
<dbReference type="GO" id="GO:0003723">
    <property type="term" value="F:RNA binding"/>
    <property type="evidence" value="ECO:0007669"/>
    <property type="project" value="UniProtKB-UniRule"/>
</dbReference>
<dbReference type="GO" id="GO:0006397">
    <property type="term" value="P:mRNA processing"/>
    <property type="evidence" value="ECO:0007669"/>
    <property type="project" value="UniProtKB-KW"/>
</dbReference>
<evidence type="ECO:0000259" key="10">
    <source>
        <dbReference type="Pfam" id="PF01743"/>
    </source>
</evidence>
<keyword evidence="2 7" id="KW-0808">Transferase</keyword>
<keyword evidence="5 7" id="KW-0694">RNA-binding</keyword>
<dbReference type="CDD" id="cd05398">
    <property type="entry name" value="NT_ClassII-CCAase"/>
    <property type="match status" value="1"/>
</dbReference>
<dbReference type="InterPro" id="IPR010206">
    <property type="entry name" value="PolA_pol_I"/>
</dbReference>
<dbReference type="FunFam" id="3.30.460.10:FF:000035">
    <property type="entry name" value="Poly(A) polymerase I"/>
    <property type="match status" value="1"/>
</dbReference>
<keyword evidence="1 7" id="KW-0507">mRNA processing</keyword>
<evidence type="ECO:0000256" key="3">
    <source>
        <dbReference type="ARBA" id="ARBA00022741"/>
    </source>
</evidence>
<name>A0A370CID4_9COXI</name>
<comment type="function">
    <text evidence="7">Adds poly(A) tail to the 3' end of many RNAs, which usually targets these RNAs for decay. Plays a significant role in the global control of gene expression, through influencing the rate of transcript degradation, and in the general RNA quality control.</text>
</comment>
<dbReference type="PANTHER" id="PTHR43051:SF1">
    <property type="entry name" value="POLYNUCLEOTIDE ADENYLYLTRANSFERASE FAMILY PROTEIN"/>
    <property type="match status" value="1"/>
</dbReference>
<dbReference type="EMBL" id="NMOS02000006">
    <property type="protein sequence ID" value="RDH40619.1"/>
    <property type="molecule type" value="Genomic_DNA"/>
</dbReference>
<dbReference type="Pfam" id="PF12626">
    <property type="entry name" value="PolyA_pol_arg_C"/>
    <property type="match status" value="1"/>
</dbReference>
<evidence type="ECO:0000313" key="13">
    <source>
        <dbReference type="EMBL" id="RDH40619.1"/>
    </source>
</evidence>
<dbReference type="InterPro" id="IPR032828">
    <property type="entry name" value="PolyA_RNA-bd"/>
</dbReference>
<evidence type="ECO:0000256" key="8">
    <source>
        <dbReference type="RuleBase" id="RU003953"/>
    </source>
</evidence>
<dbReference type="InterPro" id="IPR025866">
    <property type="entry name" value="PolyA_pol_arg_C_dom"/>
</dbReference>
<keyword evidence="14" id="KW-1185">Reference proteome</keyword>
<feature type="region of interest" description="Disordered" evidence="9">
    <location>
        <begin position="401"/>
        <end position="420"/>
    </location>
</feature>
<evidence type="ECO:0000256" key="5">
    <source>
        <dbReference type="ARBA" id="ARBA00022884"/>
    </source>
</evidence>
<dbReference type="Gene3D" id="3.30.460.10">
    <property type="entry name" value="Beta Polymerase, domain 2"/>
    <property type="match status" value="1"/>
</dbReference>
<comment type="catalytic activity">
    <reaction evidence="7">
        <text>RNA(n) + ATP = RNA(n)-3'-adenine ribonucleotide + diphosphate</text>
        <dbReference type="Rhea" id="RHEA:11332"/>
        <dbReference type="Rhea" id="RHEA-COMP:14527"/>
        <dbReference type="Rhea" id="RHEA-COMP:17347"/>
        <dbReference type="ChEBI" id="CHEBI:30616"/>
        <dbReference type="ChEBI" id="CHEBI:33019"/>
        <dbReference type="ChEBI" id="CHEBI:140395"/>
        <dbReference type="ChEBI" id="CHEBI:173115"/>
        <dbReference type="EC" id="2.7.7.19"/>
    </reaction>
</comment>
<evidence type="ECO:0000256" key="7">
    <source>
        <dbReference type="HAMAP-Rule" id="MF_00957"/>
    </source>
</evidence>
<dbReference type="Pfam" id="PF12627">
    <property type="entry name" value="PolyA_pol_RNAbd"/>
    <property type="match status" value="1"/>
</dbReference>
<evidence type="ECO:0000259" key="12">
    <source>
        <dbReference type="Pfam" id="PF12627"/>
    </source>
</evidence>
<evidence type="ECO:0000256" key="4">
    <source>
        <dbReference type="ARBA" id="ARBA00022840"/>
    </source>
</evidence>
<dbReference type="InterPro" id="IPR052191">
    <property type="entry name" value="tRNA_ntf/polyA_polymerase_I"/>
</dbReference>
<dbReference type="AlphaFoldDB" id="A0A370CID4"/>
<feature type="compositionally biased region" description="Basic residues" evidence="9">
    <location>
        <begin position="409"/>
        <end position="420"/>
    </location>
</feature>
<accession>A0A370CID4</accession>
<keyword evidence="13" id="KW-0548">Nucleotidyltransferase</keyword>
<keyword evidence="4 7" id="KW-0067">ATP-binding</keyword>
<dbReference type="GO" id="GO:0005524">
    <property type="term" value="F:ATP binding"/>
    <property type="evidence" value="ECO:0007669"/>
    <property type="project" value="UniProtKB-UniRule"/>
</dbReference>
<dbReference type="Gene3D" id="1.10.3090.10">
    <property type="entry name" value="cca-adding enzyme, domain 2"/>
    <property type="match status" value="1"/>
</dbReference>
<reference evidence="13 14" key="2">
    <citation type="journal article" date="2018" name="J. Invertebr. Pathol.">
        <title>'Candidatus Aquirickettsiella gammari' (Gammaproteobacteria: Legionellales: Coxiellaceae): A bacterial pathogen of the freshwater crustacean Gammarus fossarum (Malacostraca: Amphipoda).</title>
        <authorList>
            <person name="Bojko J."/>
            <person name="Dunn A.M."/>
            <person name="Stebbing P.D."/>
            <person name="van Aerle R."/>
            <person name="Bacela-Spychalska K."/>
            <person name="Bean T.P."/>
            <person name="Urrutia A."/>
            <person name="Stentiford G.D."/>
        </authorList>
    </citation>
    <scope>NUCLEOTIDE SEQUENCE [LARGE SCALE GENOMIC DNA]</scope>
    <source>
        <strain evidence="13">RA15029</strain>
    </source>
</reference>
<evidence type="ECO:0000256" key="6">
    <source>
        <dbReference type="ARBA" id="ARBA00023163"/>
    </source>
</evidence>
<feature type="domain" description="Polymerase A arginine-rich C-terminal" evidence="11">
    <location>
        <begin position="304"/>
        <end position="416"/>
    </location>
</feature>
<dbReference type="GO" id="GO:0043633">
    <property type="term" value="P:polyadenylation-dependent RNA catabolic process"/>
    <property type="evidence" value="ECO:0007669"/>
    <property type="project" value="InterPro"/>
</dbReference>
<keyword evidence="6 7" id="KW-0804">Transcription</keyword>
<gene>
    <name evidence="7 13" type="primary">pcnB</name>
    <name evidence="13" type="ORF">CFE62_003065</name>
</gene>
<dbReference type="Pfam" id="PF01743">
    <property type="entry name" value="PolyA_pol"/>
    <property type="match status" value="1"/>
</dbReference>
<evidence type="ECO:0000256" key="1">
    <source>
        <dbReference type="ARBA" id="ARBA00022664"/>
    </source>
</evidence>
<dbReference type="PANTHER" id="PTHR43051">
    <property type="entry name" value="POLYNUCLEOTIDE ADENYLYLTRANSFERASE FAMILY PROTEIN"/>
    <property type="match status" value="1"/>
</dbReference>
<feature type="active site" evidence="7">
    <location>
        <position position="130"/>
    </location>
</feature>
<comment type="similarity">
    <text evidence="7 8">Belongs to the tRNA nucleotidyltransferase/poly(A) polymerase family.</text>
</comment>
<dbReference type="Proteomes" id="UP000226429">
    <property type="component" value="Unassembled WGS sequence"/>
</dbReference>